<dbReference type="Gene3D" id="3.30.1370.210">
    <property type="match status" value="1"/>
</dbReference>
<dbReference type="PANTHER" id="PTHR44489:SF1">
    <property type="entry name" value="ZINC FINGER CCCH DOMAIN-CONTAINING PROTEIN 63"/>
    <property type="match status" value="1"/>
</dbReference>
<dbReference type="AlphaFoldDB" id="A0AAW2XXU6"/>
<name>A0AAW2XXU6_9LAMI</name>
<dbReference type="PROSITE" id="PS50103">
    <property type="entry name" value="ZF_C3H1"/>
    <property type="match status" value="1"/>
</dbReference>
<dbReference type="InterPro" id="IPR015943">
    <property type="entry name" value="WD40/YVTN_repeat-like_dom_sf"/>
</dbReference>
<reference evidence="3" key="2">
    <citation type="journal article" date="2024" name="Plant">
        <title>Genomic evolution and insights into agronomic trait innovations of Sesamum species.</title>
        <authorList>
            <person name="Miao H."/>
            <person name="Wang L."/>
            <person name="Qu L."/>
            <person name="Liu H."/>
            <person name="Sun Y."/>
            <person name="Le M."/>
            <person name="Wang Q."/>
            <person name="Wei S."/>
            <person name="Zheng Y."/>
            <person name="Lin W."/>
            <person name="Duan Y."/>
            <person name="Cao H."/>
            <person name="Xiong S."/>
            <person name="Wang X."/>
            <person name="Wei L."/>
            <person name="Li C."/>
            <person name="Ma Q."/>
            <person name="Ju M."/>
            <person name="Zhao R."/>
            <person name="Li G."/>
            <person name="Mu C."/>
            <person name="Tian Q."/>
            <person name="Mei H."/>
            <person name="Zhang T."/>
            <person name="Gao T."/>
            <person name="Zhang H."/>
        </authorList>
    </citation>
    <scope>NUCLEOTIDE SEQUENCE</scope>
    <source>
        <strain evidence="3">KEN1</strain>
    </source>
</reference>
<accession>A0AAW2XXU6</accession>
<reference evidence="3" key="1">
    <citation type="submission" date="2020-06" db="EMBL/GenBank/DDBJ databases">
        <authorList>
            <person name="Li T."/>
            <person name="Hu X."/>
            <person name="Zhang T."/>
            <person name="Song X."/>
            <person name="Zhang H."/>
            <person name="Dai N."/>
            <person name="Sheng W."/>
            <person name="Hou X."/>
            <person name="Wei L."/>
        </authorList>
    </citation>
    <scope>NUCLEOTIDE SEQUENCE</scope>
    <source>
        <strain evidence="3">KEN1</strain>
        <tissue evidence="3">Leaf</tissue>
    </source>
</reference>
<keyword evidence="1" id="KW-0479">Metal-binding</keyword>
<feature type="domain" description="C3H1-type" evidence="2">
    <location>
        <begin position="19"/>
        <end position="45"/>
    </location>
</feature>
<comment type="caution">
    <text evidence="3">The sequence shown here is derived from an EMBL/GenBank/DDBJ whole genome shotgun (WGS) entry which is preliminary data.</text>
</comment>
<dbReference type="SMART" id="SM00320">
    <property type="entry name" value="WD40"/>
    <property type="match status" value="2"/>
</dbReference>
<gene>
    <name evidence="3" type="ORF">Slati_0473700</name>
</gene>
<dbReference type="PANTHER" id="PTHR44489">
    <property type="match status" value="1"/>
</dbReference>
<dbReference type="EMBL" id="JACGWN010000002">
    <property type="protein sequence ID" value="KAL0458465.1"/>
    <property type="molecule type" value="Genomic_DNA"/>
</dbReference>
<protein>
    <submittedName>
        <fullName evidence="3">Zinc finger CCCH domain-containing protein 48</fullName>
    </submittedName>
</protein>
<sequence length="285" mass="31828">MAVKTANRVSIFDRVGGQPVKTQVCTYWLAGRCKRNPCRFMHRESPPPQSHEIQSAPPKDIRGMQSKKMTWRRPNYYNPKTANISSNEGGLYSSTCGQSSRQKVLANTGKENDHIDQEITIASSDIHSDIEAQPKQCKYWVTGNCVHETSARICTLGSLAITGISLPSGSDKLYSCSKDKSIRAWDSHMAWKLQTEAEFSFGLLPGLVCSMVLDDDKFCWDGGSNNRLYSGSRDGTIRGFIALCGIHDAEDKPILLCSCNDNTVRLYDLPSFTERGRIFSKREVE</sequence>
<dbReference type="SUPFAM" id="SSF50998">
    <property type="entry name" value="Quinoprotein alcohol dehydrogenase-like"/>
    <property type="match status" value="1"/>
</dbReference>
<feature type="zinc finger region" description="C3H1-type" evidence="1">
    <location>
        <begin position="19"/>
        <end position="45"/>
    </location>
</feature>
<organism evidence="3">
    <name type="scientific">Sesamum latifolium</name>
    <dbReference type="NCBI Taxonomy" id="2727402"/>
    <lineage>
        <taxon>Eukaryota</taxon>
        <taxon>Viridiplantae</taxon>
        <taxon>Streptophyta</taxon>
        <taxon>Embryophyta</taxon>
        <taxon>Tracheophyta</taxon>
        <taxon>Spermatophyta</taxon>
        <taxon>Magnoliopsida</taxon>
        <taxon>eudicotyledons</taxon>
        <taxon>Gunneridae</taxon>
        <taxon>Pentapetalae</taxon>
        <taxon>asterids</taxon>
        <taxon>lamiids</taxon>
        <taxon>Lamiales</taxon>
        <taxon>Pedaliaceae</taxon>
        <taxon>Sesamum</taxon>
    </lineage>
</organism>
<dbReference type="Pfam" id="PF00400">
    <property type="entry name" value="WD40"/>
    <property type="match status" value="1"/>
</dbReference>
<dbReference type="SMART" id="SM00356">
    <property type="entry name" value="ZnF_C3H1"/>
    <property type="match status" value="1"/>
</dbReference>
<evidence type="ECO:0000256" key="1">
    <source>
        <dbReference type="PROSITE-ProRule" id="PRU00723"/>
    </source>
</evidence>
<dbReference type="Gene3D" id="2.130.10.10">
    <property type="entry name" value="YVTN repeat-like/Quinoprotein amine dehydrogenase"/>
    <property type="match status" value="1"/>
</dbReference>
<dbReference type="InterPro" id="IPR000571">
    <property type="entry name" value="Znf_CCCH"/>
</dbReference>
<dbReference type="InterPro" id="IPR001680">
    <property type="entry name" value="WD40_rpt"/>
</dbReference>
<keyword evidence="1" id="KW-0863">Zinc-finger</keyword>
<evidence type="ECO:0000313" key="3">
    <source>
        <dbReference type="EMBL" id="KAL0458465.1"/>
    </source>
</evidence>
<dbReference type="GO" id="GO:0008270">
    <property type="term" value="F:zinc ion binding"/>
    <property type="evidence" value="ECO:0007669"/>
    <property type="project" value="UniProtKB-KW"/>
</dbReference>
<evidence type="ECO:0000259" key="2">
    <source>
        <dbReference type="PROSITE" id="PS50103"/>
    </source>
</evidence>
<proteinExistence type="predicted"/>
<dbReference type="InterPro" id="IPR011047">
    <property type="entry name" value="Quinoprotein_ADH-like_sf"/>
</dbReference>
<dbReference type="InterPro" id="IPR044715">
    <property type="entry name" value="WDR86-like"/>
</dbReference>
<keyword evidence="1" id="KW-0862">Zinc</keyword>